<dbReference type="InterPro" id="IPR036249">
    <property type="entry name" value="Thioredoxin-like_sf"/>
</dbReference>
<organism evidence="2 3">
    <name type="scientific">Zostera marina</name>
    <name type="common">Eelgrass</name>
    <dbReference type="NCBI Taxonomy" id="29655"/>
    <lineage>
        <taxon>Eukaryota</taxon>
        <taxon>Viridiplantae</taxon>
        <taxon>Streptophyta</taxon>
        <taxon>Embryophyta</taxon>
        <taxon>Tracheophyta</taxon>
        <taxon>Spermatophyta</taxon>
        <taxon>Magnoliopsida</taxon>
        <taxon>Liliopsida</taxon>
        <taxon>Zosteraceae</taxon>
        <taxon>Zostera</taxon>
    </lineage>
</organism>
<dbReference type="PANTHER" id="PTHR32419:SF31">
    <property type="entry name" value="OS02G0814800 PROTEIN"/>
    <property type="match status" value="1"/>
</dbReference>
<evidence type="ECO:0000313" key="2">
    <source>
        <dbReference type="EMBL" id="KMZ69388.1"/>
    </source>
</evidence>
<proteinExistence type="predicted"/>
<comment type="caution">
    <text evidence="2">The sequence shown here is derived from an EMBL/GenBank/DDBJ whole genome shotgun (WGS) entry which is preliminary data.</text>
</comment>
<feature type="domain" description="GST C-terminal" evidence="1">
    <location>
        <begin position="244"/>
        <end position="386"/>
    </location>
</feature>
<reference evidence="3" key="1">
    <citation type="journal article" date="2016" name="Nature">
        <title>The genome of the seagrass Zostera marina reveals angiosperm adaptation to the sea.</title>
        <authorList>
            <person name="Olsen J.L."/>
            <person name="Rouze P."/>
            <person name="Verhelst B."/>
            <person name="Lin Y.-C."/>
            <person name="Bayer T."/>
            <person name="Collen J."/>
            <person name="Dattolo E."/>
            <person name="De Paoli E."/>
            <person name="Dittami S."/>
            <person name="Maumus F."/>
            <person name="Michel G."/>
            <person name="Kersting A."/>
            <person name="Lauritano C."/>
            <person name="Lohaus R."/>
            <person name="Toepel M."/>
            <person name="Tonon T."/>
            <person name="Vanneste K."/>
            <person name="Amirebrahimi M."/>
            <person name="Brakel J."/>
            <person name="Bostroem C."/>
            <person name="Chovatia M."/>
            <person name="Grimwood J."/>
            <person name="Jenkins J.W."/>
            <person name="Jueterbock A."/>
            <person name="Mraz A."/>
            <person name="Stam W.T."/>
            <person name="Tice H."/>
            <person name="Bornberg-Bauer E."/>
            <person name="Green P.J."/>
            <person name="Pearson G.A."/>
            <person name="Procaccini G."/>
            <person name="Duarte C.M."/>
            <person name="Schmutz J."/>
            <person name="Reusch T.B.H."/>
            <person name="Van de Peer Y."/>
        </authorList>
    </citation>
    <scope>NUCLEOTIDE SEQUENCE [LARGE SCALE GENOMIC DNA]</scope>
    <source>
        <strain evidence="3">cv. Finnish</strain>
    </source>
</reference>
<dbReference type="SUPFAM" id="SSF47616">
    <property type="entry name" value="GST C-terminal domain-like"/>
    <property type="match status" value="1"/>
</dbReference>
<dbReference type="CDD" id="cd03190">
    <property type="entry name" value="GST_C_Omega_like"/>
    <property type="match status" value="1"/>
</dbReference>
<name>A0A0K9PK04_ZOSMR</name>
<dbReference type="GO" id="GO:0005737">
    <property type="term" value="C:cytoplasm"/>
    <property type="evidence" value="ECO:0000318"/>
    <property type="project" value="GO_Central"/>
</dbReference>
<dbReference type="Gene3D" id="1.20.1050.10">
    <property type="match status" value="1"/>
</dbReference>
<sequence>MLSFSEMAVSSSSFPSLCPILPLSSMNCRRPQKFKYRKFSLRIVASSTDPLASIGRLLWGRALPPQQLVAVVRLAWSSTWQLMMGQLAPSSDSGSYSRPTSAFPVVPDSYYRTFSTGDNCRLHLYVALPCPWAHRTLIVRALKNLEDDISVSVAAPGDDGSWEFRDDSDTAAGASFLAPSSDKANGRRTLREVYGLRSGGYNGRSTVPMLWSMDKGDVVCNESYGIIEFFNSGFLDGVGMDLAPPDLRGQIEAWNEIIYPNVNNGVYRCGFAQSQEAYNAAVNDLFQTLDMLDTHLATSRYLCGTVLTLADVCLFTTLIRFDLAYNILFKCTKRKLVEFSNLHAYTRDIYQIPKVAETCKFEAIMDGYYKTLFPLNPGSIRPVIPVNCEPEYLNKPHGREILSR</sequence>
<dbReference type="InterPro" id="IPR047047">
    <property type="entry name" value="GST_Omega-like_C"/>
</dbReference>
<dbReference type="PROSITE" id="PS50405">
    <property type="entry name" value="GST_CTER"/>
    <property type="match status" value="1"/>
</dbReference>
<dbReference type="OrthoDB" id="2309723at2759"/>
<dbReference type="Pfam" id="PF13410">
    <property type="entry name" value="GST_C_2"/>
    <property type="match status" value="1"/>
</dbReference>
<dbReference type="Pfam" id="PF13409">
    <property type="entry name" value="GST_N_2"/>
    <property type="match status" value="1"/>
</dbReference>
<dbReference type="InterPro" id="IPR036282">
    <property type="entry name" value="Glutathione-S-Trfase_C_sf"/>
</dbReference>
<dbReference type="GO" id="GO:0004364">
    <property type="term" value="F:glutathione transferase activity"/>
    <property type="evidence" value="ECO:0000318"/>
    <property type="project" value="GO_Central"/>
</dbReference>
<dbReference type="OMA" id="HGWTAAW"/>
<dbReference type="SFLD" id="SFLDS00019">
    <property type="entry name" value="Glutathione_Transferase_(cytos"/>
    <property type="match status" value="1"/>
</dbReference>
<keyword evidence="3" id="KW-1185">Reference proteome</keyword>
<evidence type="ECO:0000259" key="1">
    <source>
        <dbReference type="PROSITE" id="PS50405"/>
    </source>
</evidence>
<dbReference type="Proteomes" id="UP000036987">
    <property type="component" value="Unassembled WGS sequence"/>
</dbReference>
<dbReference type="SFLD" id="SFLDG01206">
    <property type="entry name" value="Xi.1"/>
    <property type="match status" value="1"/>
</dbReference>
<dbReference type="SFLD" id="SFLDG01148">
    <property type="entry name" value="Xi_(cytGST)"/>
    <property type="match status" value="1"/>
</dbReference>
<dbReference type="AlphaFoldDB" id="A0A0K9PK04"/>
<keyword evidence="2" id="KW-0808">Transferase</keyword>
<dbReference type="PANTHER" id="PTHR32419">
    <property type="entry name" value="GLUTATHIONYL-HYDROQUINONE REDUCTASE"/>
    <property type="match status" value="1"/>
</dbReference>
<evidence type="ECO:0000313" key="3">
    <source>
        <dbReference type="Proteomes" id="UP000036987"/>
    </source>
</evidence>
<dbReference type="Gene3D" id="3.40.30.10">
    <property type="entry name" value="Glutaredoxin"/>
    <property type="match status" value="1"/>
</dbReference>
<dbReference type="FunFam" id="1.20.1050.10:FF:000045">
    <property type="entry name" value="Glutathione S-transferase family protein"/>
    <property type="match status" value="1"/>
</dbReference>
<dbReference type="EMBL" id="LFYR01000773">
    <property type="protein sequence ID" value="KMZ69388.1"/>
    <property type="molecule type" value="Genomic_DNA"/>
</dbReference>
<accession>A0A0K9PK04</accession>
<gene>
    <name evidence="2" type="ORF">ZOSMA_215G00220</name>
</gene>
<dbReference type="SUPFAM" id="SSF52833">
    <property type="entry name" value="Thioredoxin-like"/>
    <property type="match status" value="1"/>
</dbReference>
<dbReference type="InterPro" id="IPR010987">
    <property type="entry name" value="Glutathione-S-Trfase_C-like"/>
</dbReference>
<dbReference type="InterPro" id="IPR016639">
    <property type="entry name" value="GST_Omega/GSH"/>
</dbReference>
<protein>
    <submittedName>
        <fullName evidence="2">Glutathione S-transferase</fullName>
    </submittedName>
</protein>
<dbReference type="STRING" id="29655.A0A0K9PK04"/>
<dbReference type="InterPro" id="IPR040079">
    <property type="entry name" value="Glutathione_S-Trfase"/>
</dbReference>
<dbReference type="InterPro" id="IPR004045">
    <property type="entry name" value="Glutathione_S-Trfase_N"/>
</dbReference>